<evidence type="ECO:0000313" key="4">
    <source>
        <dbReference type="EMBL" id="MCH8615894.1"/>
    </source>
</evidence>
<dbReference type="Proteomes" id="UP001203058">
    <property type="component" value="Unassembled WGS sequence"/>
</dbReference>
<sequence>MHALIIEDDDLIAITIEGLLSSCGFTSFDFAVSLDEAVTAARQRCPDLITADIELKPGSGIDAVQTICSENPIPVIFITGRADDARSRMPQHPVLSKPFRVSDVEAAVREVMSE</sequence>
<dbReference type="InterPro" id="IPR001789">
    <property type="entry name" value="Sig_transdc_resp-reg_receiver"/>
</dbReference>
<dbReference type="PANTHER" id="PTHR44591:SF23">
    <property type="entry name" value="CHEY SUBFAMILY"/>
    <property type="match status" value="1"/>
</dbReference>
<keyword evidence="1 2" id="KW-0597">Phosphoprotein</keyword>
<dbReference type="PROSITE" id="PS50110">
    <property type="entry name" value="RESPONSE_REGULATORY"/>
    <property type="match status" value="1"/>
</dbReference>
<dbReference type="SUPFAM" id="SSF52172">
    <property type="entry name" value="CheY-like"/>
    <property type="match status" value="1"/>
</dbReference>
<dbReference type="Gene3D" id="3.40.50.2300">
    <property type="match status" value="1"/>
</dbReference>
<dbReference type="InterPro" id="IPR050595">
    <property type="entry name" value="Bact_response_regulator"/>
</dbReference>
<name>A0ABS9VMZ4_9SPHN</name>
<organism evidence="4 5">
    <name type="scientific">Sphingomonas telluris</name>
    <dbReference type="NCBI Taxonomy" id="2907998"/>
    <lineage>
        <taxon>Bacteria</taxon>
        <taxon>Pseudomonadati</taxon>
        <taxon>Pseudomonadota</taxon>
        <taxon>Alphaproteobacteria</taxon>
        <taxon>Sphingomonadales</taxon>
        <taxon>Sphingomonadaceae</taxon>
        <taxon>Sphingomonas</taxon>
    </lineage>
</organism>
<dbReference type="EMBL" id="JAKZHW010000001">
    <property type="protein sequence ID" value="MCH8615894.1"/>
    <property type="molecule type" value="Genomic_DNA"/>
</dbReference>
<dbReference type="SMART" id="SM00448">
    <property type="entry name" value="REC"/>
    <property type="match status" value="1"/>
</dbReference>
<proteinExistence type="predicted"/>
<gene>
    <name evidence="4" type="ORF">LZ016_07250</name>
</gene>
<evidence type="ECO:0000259" key="3">
    <source>
        <dbReference type="PROSITE" id="PS50110"/>
    </source>
</evidence>
<dbReference type="Pfam" id="PF00072">
    <property type="entry name" value="Response_reg"/>
    <property type="match status" value="1"/>
</dbReference>
<accession>A0ABS9VMZ4</accession>
<dbReference type="RefSeq" id="WP_241446730.1">
    <property type="nucleotide sequence ID" value="NZ_JAKZHW010000001.1"/>
</dbReference>
<feature type="domain" description="Response regulatory" evidence="3">
    <location>
        <begin position="2"/>
        <end position="112"/>
    </location>
</feature>
<feature type="modified residue" description="4-aspartylphosphate" evidence="2">
    <location>
        <position position="52"/>
    </location>
</feature>
<comment type="caution">
    <text evidence="4">The sequence shown here is derived from an EMBL/GenBank/DDBJ whole genome shotgun (WGS) entry which is preliminary data.</text>
</comment>
<evidence type="ECO:0000313" key="5">
    <source>
        <dbReference type="Proteomes" id="UP001203058"/>
    </source>
</evidence>
<reference evidence="4 5" key="1">
    <citation type="submission" date="2022-03" db="EMBL/GenBank/DDBJ databases">
        <authorList>
            <person name="Jo J.-H."/>
            <person name="Im W.-T."/>
        </authorList>
    </citation>
    <scope>NUCLEOTIDE SEQUENCE [LARGE SCALE GENOMIC DNA]</scope>
    <source>
        <strain evidence="4 5">SM33</strain>
    </source>
</reference>
<protein>
    <submittedName>
        <fullName evidence="4">Response regulator</fullName>
    </submittedName>
</protein>
<dbReference type="InterPro" id="IPR011006">
    <property type="entry name" value="CheY-like_superfamily"/>
</dbReference>
<evidence type="ECO:0000256" key="2">
    <source>
        <dbReference type="PROSITE-ProRule" id="PRU00169"/>
    </source>
</evidence>
<keyword evidence="5" id="KW-1185">Reference proteome</keyword>
<dbReference type="PANTHER" id="PTHR44591">
    <property type="entry name" value="STRESS RESPONSE REGULATOR PROTEIN 1"/>
    <property type="match status" value="1"/>
</dbReference>
<evidence type="ECO:0000256" key="1">
    <source>
        <dbReference type="ARBA" id="ARBA00022553"/>
    </source>
</evidence>